<dbReference type="PANTHER" id="PTHR21107:SF2">
    <property type="entry name" value="CYTOCHROME C OXIDASE ASSEMBLY PROTEIN COX19"/>
    <property type="match status" value="1"/>
</dbReference>
<dbReference type="AlphaFoldDB" id="A0A9P6KCA8"/>
<reference evidence="9" key="1">
    <citation type="journal article" date="2020" name="Fungal Divers.">
        <title>Resolving the Mortierellaceae phylogeny through synthesis of multi-gene phylogenetics and phylogenomics.</title>
        <authorList>
            <person name="Vandepol N."/>
            <person name="Liber J."/>
            <person name="Desiro A."/>
            <person name="Na H."/>
            <person name="Kennedy M."/>
            <person name="Barry K."/>
            <person name="Grigoriev I.V."/>
            <person name="Miller A.N."/>
            <person name="O'Donnell K."/>
            <person name="Stajich J.E."/>
            <person name="Bonito G."/>
        </authorList>
    </citation>
    <scope>NUCLEOTIDE SEQUENCE</scope>
    <source>
        <strain evidence="9">KOD1015</strain>
    </source>
</reference>
<feature type="domain" description="CHCH" evidence="8">
    <location>
        <begin position="2"/>
        <end position="36"/>
    </location>
</feature>
<evidence type="ECO:0000256" key="2">
    <source>
        <dbReference type="ARBA" id="ARBA00022490"/>
    </source>
</evidence>
<proteinExistence type="inferred from homology"/>
<comment type="similarity">
    <text evidence="5">Belongs to the COX19 family.</text>
</comment>
<evidence type="ECO:0000256" key="6">
    <source>
        <dbReference type="ARBA" id="ARBA00039385"/>
    </source>
</evidence>
<comment type="function">
    <text evidence="4">Required for the assembly of mitochondrial cytochrome c oxidase.</text>
</comment>
<keyword evidence="2" id="KW-0963">Cytoplasm</keyword>
<sequence length="107" mass="11249">ECQKFMKSYLKCLKDNQNNNGKCRLFAKDYLECRMQRGLMGEDDFKNLGFQDLLPSNGSTTEASPASQGSGSNAGSKSRSETAAPEAKATGTGAGTGSVGSKVNGSQ</sequence>
<protein>
    <recommendedName>
        <fullName evidence="6">Cytochrome c oxidase assembly protein COX19</fullName>
    </recommendedName>
</protein>
<dbReference type="Proteomes" id="UP000780801">
    <property type="component" value="Unassembled WGS sequence"/>
</dbReference>
<feature type="non-terminal residue" evidence="9">
    <location>
        <position position="107"/>
    </location>
</feature>
<dbReference type="GO" id="GO:0033617">
    <property type="term" value="P:mitochondrial respiratory chain complex IV assembly"/>
    <property type="evidence" value="ECO:0007669"/>
    <property type="project" value="TreeGrafter"/>
</dbReference>
<gene>
    <name evidence="9" type="primary">COX19</name>
    <name evidence="9" type="ORF">BGW38_003302</name>
</gene>
<dbReference type="GO" id="GO:0005758">
    <property type="term" value="C:mitochondrial intermembrane space"/>
    <property type="evidence" value="ECO:0007669"/>
    <property type="project" value="TreeGrafter"/>
</dbReference>
<evidence type="ECO:0000256" key="3">
    <source>
        <dbReference type="ARBA" id="ARBA00023157"/>
    </source>
</evidence>
<evidence type="ECO:0000256" key="5">
    <source>
        <dbReference type="ARBA" id="ARBA00038223"/>
    </source>
</evidence>
<evidence type="ECO:0000256" key="1">
    <source>
        <dbReference type="ARBA" id="ARBA00004496"/>
    </source>
</evidence>
<evidence type="ECO:0000256" key="7">
    <source>
        <dbReference type="SAM" id="MobiDB-lite"/>
    </source>
</evidence>
<organism evidence="9 10">
    <name type="scientific">Lunasporangiospora selenospora</name>
    <dbReference type="NCBI Taxonomy" id="979761"/>
    <lineage>
        <taxon>Eukaryota</taxon>
        <taxon>Fungi</taxon>
        <taxon>Fungi incertae sedis</taxon>
        <taxon>Mucoromycota</taxon>
        <taxon>Mortierellomycotina</taxon>
        <taxon>Mortierellomycetes</taxon>
        <taxon>Mortierellales</taxon>
        <taxon>Mortierellaceae</taxon>
        <taxon>Lunasporangiospora</taxon>
    </lineage>
</organism>
<accession>A0A9P6KCA8</accession>
<comment type="caution">
    <text evidence="9">The sequence shown here is derived from an EMBL/GenBank/DDBJ whole genome shotgun (WGS) entry which is preliminary data.</text>
</comment>
<dbReference type="Pfam" id="PF06747">
    <property type="entry name" value="CHCH"/>
    <property type="match status" value="1"/>
</dbReference>
<dbReference type="InterPro" id="IPR051383">
    <property type="entry name" value="COX19"/>
</dbReference>
<comment type="subcellular location">
    <subcellularLocation>
        <location evidence="1">Cytoplasm</location>
    </subcellularLocation>
</comment>
<name>A0A9P6KCA8_9FUNG</name>
<feature type="compositionally biased region" description="Polar residues" evidence="7">
    <location>
        <begin position="54"/>
        <end position="77"/>
    </location>
</feature>
<dbReference type="OrthoDB" id="268594at2759"/>
<dbReference type="EMBL" id="JAABOA010002241">
    <property type="protein sequence ID" value="KAF9580164.1"/>
    <property type="molecule type" value="Genomic_DNA"/>
</dbReference>
<keyword evidence="3" id="KW-1015">Disulfide bond</keyword>
<feature type="region of interest" description="Disordered" evidence="7">
    <location>
        <begin position="46"/>
        <end position="107"/>
    </location>
</feature>
<dbReference type="InterPro" id="IPR009069">
    <property type="entry name" value="Cys_alpha_HP_mot_SF"/>
</dbReference>
<evidence type="ECO:0000259" key="8">
    <source>
        <dbReference type="Pfam" id="PF06747"/>
    </source>
</evidence>
<keyword evidence="10" id="KW-1185">Reference proteome</keyword>
<dbReference type="InterPro" id="IPR010625">
    <property type="entry name" value="CHCH"/>
</dbReference>
<dbReference type="SUPFAM" id="SSF47072">
    <property type="entry name" value="Cysteine alpha-hairpin motif"/>
    <property type="match status" value="1"/>
</dbReference>
<evidence type="ECO:0000313" key="10">
    <source>
        <dbReference type="Proteomes" id="UP000780801"/>
    </source>
</evidence>
<evidence type="ECO:0000256" key="4">
    <source>
        <dbReference type="ARBA" id="ARBA00037279"/>
    </source>
</evidence>
<evidence type="ECO:0000313" key="9">
    <source>
        <dbReference type="EMBL" id="KAF9580164.1"/>
    </source>
</evidence>
<dbReference type="PROSITE" id="PS51808">
    <property type="entry name" value="CHCH"/>
    <property type="match status" value="1"/>
</dbReference>
<dbReference type="PANTHER" id="PTHR21107">
    <property type="entry name" value="CYTOCHROME C OXIDASE ASSEMBLY PROTEIN COX19"/>
    <property type="match status" value="1"/>
</dbReference>
<feature type="compositionally biased region" description="Low complexity" evidence="7">
    <location>
        <begin position="81"/>
        <end position="91"/>
    </location>
</feature>